<feature type="compositionally biased region" description="Acidic residues" evidence="1">
    <location>
        <begin position="182"/>
        <end position="191"/>
    </location>
</feature>
<reference evidence="3" key="1">
    <citation type="submission" date="2022-11" db="UniProtKB">
        <authorList>
            <consortium name="WormBaseParasite"/>
        </authorList>
    </citation>
    <scope>IDENTIFICATION</scope>
</reference>
<name>A0A914VW68_9BILA</name>
<sequence>MRREDSSQSGRSSGGLSRTNSLVSECKDLCHESLCTASTSSLPNAVGMRTSSSEQRFTKALSFGDSSAQSPTSVEAFRFAFPLEYSASAPTSPANAGQSFFFPSHVNNLFRSILHKQHLAAQEAEYPQYGVIGPSKEKKNKRQNGDESMAYKAQLHHYQQTKQKIISGEETGVTGARHESDDSGDDADDGE</sequence>
<dbReference type="PANTHER" id="PTHR23352">
    <property type="entry name" value="NEURAL PROLIFERATION DIFFERENTIATION AND CONTROL PROTEIN-1 NPDC-1 PROTEIN"/>
    <property type="match status" value="1"/>
</dbReference>
<evidence type="ECO:0000313" key="3">
    <source>
        <dbReference type="WBParaSite" id="PSAMB.scaffold2629size22134.g18669.t1"/>
    </source>
</evidence>
<dbReference type="AlphaFoldDB" id="A0A914VW68"/>
<evidence type="ECO:0000256" key="1">
    <source>
        <dbReference type="SAM" id="MobiDB-lite"/>
    </source>
</evidence>
<dbReference type="GO" id="GO:0016020">
    <property type="term" value="C:membrane"/>
    <property type="evidence" value="ECO:0007669"/>
    <property type="project" value="InterPro"/>
</dbReference>
<accession>A0A914VW68</accession>
<dbReference type="Proteomes" id="UP000887566">
    <property type="component" value="Unplaced"/>
</dbReference>
<organism evidence="2 3">
    <name type="scientific">Plectus sambesii</name>
    <dbReference type="NCBI Taxonomy" id="2011161"/>
    <lineage>
        <taxon>Eukaryota</taxon>
        <taxon>Metazoa</taxon>
        <taxon>Ecdysozoa</taxon>
        <taxon>Nematoda</taxon>
        <taxon>Chromadorea</taxon>
        <taxon>Plectida</taxon>
        <taxon>Plectina</taxon>
        <taxon>Plectoidea</taxon>
        <taxon>Plectidae</taxon>
        <taxon>Plectus</taxon>
    </lineage>
</organism>
<proteinExistence type="predicted"/>
<evidence type="ECO:0000313" key="2">
    <source>
        <dbReference type="Proteomes" id="UP000887566"/>
    </source>
</evidence>
<keyword evidence="2" id="KW-1185">Reference proteome</keyword>
<dbReference type="PANTHER" id="PTHR23352:SF2">
    <property type="entry name" value="NEURAL PROLIFERATION DIFFERENTIATION AND CONTROL PROTEIN 1"/>
    <property type="match status" value="1"/>
</dbReference>
<feature type="region of interest" description="Disordered" evidence="1">
    <location>
        <begin position="130"/>
        <end position="191"/>
    </location>
</feature>
<dbReference type="WBParaSite" id="PSAMB.scaffold2629size22134.g18669.t1">
    <property type="protein sequence ID" value="PSAMB.scaffold2629size22134.g18669.t1"/>
    <property type="gene ID" value="PSAMB.scaffold2629size22134.g18669"/>
</dbReference>
<protein>
    <submittedName>
        <fullName evidence="3">Uncharacterized protein</fullName>
    </submittedName>
</protein>
<dbReference type="InterPro" id="IPR009635">
    <property type="entry name" value="NPDC1"/>
</dbReference>